<evidence type="ECO:0008006" key="5">
    <source>
        <dbReference type="Google" id="ProtNLM"/>
    </source>
</evidence>
<dbReference type="PANTHER" id="PTHR31836">
    <property type="match status" value="1"/>
</dbReference>
<dbReference type="SUPFAM" id="SSF50685">
    <property type="entry name" value="Barwin-like endoglucanases"/>
    <property type="match status" value="1"/>
</dbReference>
<evidence type="ECO:0000313" key="3">
    <source>
        <dbReference type="EMBL" id="KAG1535641.1"/>
    </source>
</evidence>
<name>A0A9P6XYY6_RHIOR</name>
<feature type="signal peptide" evidence="2">
    <location>
        <begin position="1"/>
        <end position="21"/>
    </location>
</feature>
<dbReference type="EMBL" id="JAANIT010002722">
    <property type="protein sequence ID" value="KAG1535641.1"/>
    <property type="molecule type" value="Genomic_DNA"/>
</dbReference>
<evidence type="ECO:0000313" key="4">
    <source>
        <dbReference type="Proteomes" id="UP000717996"/>
    </source>
</evidence>
<dbReference type="InterPro" id="IPR036908">
    <property type="entry name" value="RlpA-like_sf"/>
</dbReference>
<organism evidence="3 4">
    <name type="scientific">Rhizopus oryzae</name>
    <name type="common">Mucormycosis agent</name>
    <name type="synonym">Rhizopus arrhizus var. delemar</name>
    <dbReference type="NCBI Taxonomy" id="64495"/>
    <lineage>
        <taxon>Eukaryota</taxon>
        <taxon>Fungi</taxon>
        <taxon>Fungi incertae sedis</taxon>
        <taxon>Mucoromycota</taxon>
        <taxon>Mucoromycotina</taxon>
        <taxon>Mucoromycetes</taxon>
        <taxon>Mucorales</taxon>
        <taxon>Mucorineae</taxon>
        <taxon>Rhizopodaceae</taxon>
        <taxon>Rhizopus</taxon>
    </lineage>
</organism>
<accession>A0A9P6XYY6</accession>
<dbReference type="PANTHER" id="PTHR31836:SF28">
    <property type="entry name" value="SRCR DOMAIN-CONTAINING PROTEIN-RELATED"/>
    <property type="match status" value="1"/>
</dbReference>
<protein>
    <recommendedName>
        <fullName evidence="5">RlpA-like protein double-psi beta-barrel domain-containing protein</fullName>
    </recommendedName>
</protein>
<proteinExistence type="predicted"/>
<evidence type="ECO:0000256" key="2">
    <source>
        <dbReference type="SAM" id="SignalP"/>
    </source>
</evidence>
<gene>
    <name evidence="3" type="ORF">G6F51_011429</name>
</gene>
<sequence length="150" mass="16418">MKFYSFFVCVLLLFFVDFSSSKPIAKKRGLASKVIKVVKEVKNALIDGVATIFDPVTEGGSQGACGQYSDKHSLIAALNAHDYGDMTKKSPYCGKQIEITYKGKKTRATITDACPGCKKGCLDLTIAVWSQLEKDTNKGVIPVSWRVIDD</sequence>
<dbReference type="CDD" id="cd22191">
    <property type="entry name" value="DPBB_RlpA_EXP_N-like"/>
    <property type="match status" value="1"/>
</dbReference>
<dbReference type="Gene3D" id="2.40.40.10">
    <property type="entry name" value="RlpA-like domain"/>
    <property type="match status" value="1"/>
</dbReference>
<comment type="caution">
    <text evidence="3">The sequence shown here is derived from an EMBL/GenBank/DDBJ whole genome shotgun (WGS) entry which is preliminary data.</text>
</comment>
<dbReference type="InterPro" id="IPR051477">
    <property type="entry name" value="Expansin_CellWall"/>
</dbReference>
<dbReference type="AlphaFoldDB" id="A0A9P6XYY6"/>
<reference evidence="3" key="1">
    <citation type="journal article" date="2020" name="Microb. Genom.">
        <title>Genetic diversity of clinical and environmental Mucorales isolates obtained from an investigation of mucormycosis cases among solid organ transplant recipients.</title>
        <authorList>
            <person name="Nguyen M.H."/>
            <person name="Kaul D."/>
            <person name="Muto C."/>
            <person name="Cheng S.J."/>
            <person name="Richter R.A."/>
            <person name="Bruno V.M."/>
            <person name="Liu G."/>
            <person name="Beyhan S."/>
            <person name="Sundermann A.J."/>
            <person name="Mounaud S."/>
            <person name="Pasculle A.W."/>
            <person name="Nierman W.C."/>
            <person name="Driscoll E."/>
            <person name="Cumbie R."/>
            <person name="Clancy C.J."/>
            <person name="Dupont C.L."/>
        </authorList>
    </citation>
    <scope>NUCLEOTIDE SEQUENCE</scope>
    <source>
        <strain evidence="3">GL16</strain>
    </source>
</reference>
<evidence type="ECO:0000256" key="1">
    <source>
        <dbReference type="ARBA" id="ARBA00022729"/>
    </source>
</evidence>
<keyword evidence="1 2" id="KW-0732">Signal</keyword>
<dbReference type="OrthoDB" id="623670at2759"/>
<dbReference type="Proteomes" id="UP000717996">
    <property type="component" value="Unassembled WGS sequence"/>
</dbReference>
<feature type="chain" id="PRO_5040451433" description="RlpA-like protein double-psi beta-barrel domain-containing protein" evidence="2">
    <location>
        <begin position="22"/>
        <end position="150"/>
    </location>
</feature>
<dbReference type="OMA" id="KKSHWCG"/>